<dbReference type="GO" id="GO:0016020">
    <property type="term" value="C:membrane"/>
    <property type="evidence" value="ECO:0007669"/>
    <property type="project" value="TreeGrafter"/>
</dbReference>
<dbReference type="SUPFAM" id="SSF48452">
    <property type="entry name" value="TPR-like"/>
    <property type="match status" value="1"/>
</dbReference>
<keyword evidence="1" id="KW-0677">Repeat</keyword>
<dbReference type="Gene3D" id="1.25.40.10">
    <property type="entry name" value="Tetratricopeptide repeat domain"/>
    <property type="match status" value="1"/>
</dbReference>
<protein>
    <recommendedName>
        <fullName evidence="6">Tetratricopeptide repeat protein</fullName>
    </recommendedName>
</protein>
<keyword evidence="2 3" id="KW-0802">TPR repeat</keyword>
<name>M1LXE4_9CLOT</name>
<dbReference type="AlphaFoldDB" id="M1LXE4"/>
<evidence type="ECO:0000256" key="2">
    <source>
        <dbReference type="ARBA" id="ARBA00022803"/>
    </source>
</evidence>
<gene>
    <name evidence="4" type="ORF">Cspa_c41770</name>
</gene>
<dbReference type="STRING" id="36745.CLSAP_39290"/>
<dbReference type="PROSITE" id="PS50005">
    <property type="entry name" value="TPR"/>
    <property type="match status" value="1"/>
</dbReference>
<dbReference type="InterPro" id="IPR019734">
    <property type="entry name" value="TPR_rpt"/>
</dbReference>
<dbReference type="GO" id="GO:0006620">
    <property type="term" value="P:post-translational protein targeting to endoplasmic reticulum membrane"/>
    <property type="evidence" value="ECO:0007669"/>
    <property type="project" value="TreeGrafter"/>
</dbReference>
<reference evidence="4 5" key="1">
    <citation type="submission" date="2013-02" db="EMBL/GenBank/DDBJ databases">
        <title>Genome sequence of Clostridium saccharoperbutylacetonicum N1-4(HMT).</title>
        <authorList>
            <person name="Poehlein A."/>
            <person name="Daniel R."/>
        </authorList>
    </citation>
    <scope>NUCLEOTIDE SEQUENCE [LARGE SCALE GENOMIC DNA]</scope>
    <source>
        <strain evidence="5">N1-4(HMT)</strain>
    </source>
</reference>
<dbReference type="Proteomes" id="UP000011728">
    <property type="component" value="Chromosome"/>
</dbReference>
<dbReference type="OrthoDB" id="1907609at2"/>
<dbReference type="HOGENOM" id="CLU_2080710_0_0_9"/>
<dbReference type="InterPro" id="IPR047150">
    <property type="entry name" value="SGT"/>
</dbReference>
<dbReference type="GO" id="GO:0072380">
    <property type="term" value="C:TRC complex"/>
    <property type="evidence" value="ECO:0007669"/>
    <property type="project" value="TreeGrafter"/>
</dbReference>
<dbReference type="PATRIC" id="fig|931276.5.peg.4209"/>
<dbReference type="RefSeq" id="WP_015394241.1">
    <property type="nucleotide sequence ID" value="NC_020291.1"/>
</dbReference>
<evidence type="ECO:0000313" key="5">
    <source>
        <dbReference type="Proteomes" id="UP000011728"/>
    </source>
</evidence>
<keyword evidence="5" id="KW-1185">Reference proteome</keyword>
<dbReference type="PANTHER" id="PTHR45831">
    <property type="entry name" value="LD24721P"/>
    <property type="match status" value="1"/>
</dbReference>
<evidence type="ECO:0000256" key="1">
    <source>
        <dbReference type="ARBA" id="ARBA00022737"/>
    </source>
</evidence>
<dbReference type="EMBL" id="CP004121">
    <property type="protein sequence ID" value="AGF57930.1"/>
    <property type="molecule type" value="Genomic_DNA"/>
</dbReference>
<organism evidence="4 5">
    <name type="scientific">Clostridium saccharoperbutylacetonicum N1-4(HMT)</name>
    <dbReference type="NCBI Taxonomy" id="931276"/>
    <lineage>
        <taxon>Bacteria</taxon>
        <taxon>Bacillati</taxon>
        <taxon>Bacillota</taxon>
        <taxon>Clostridia</taxon>
        <taxon>Eubacteriales</taxon>
        <taxon>Clostridiaceae</taxon>
        <taxon>Clostridium</taxon>
    </lineage>
</organism>
<dbReference type="Pfam" id="PF00515">
    <property type="entry name" value="TPR_1"/>
    <property type="match status" value="1"/>
</dbReference>
<accession>M1LXE4</accession>
<dbReference type="eggNOG" id="COG0457">
    <property type="taxonomic scope" value="Bacteria"/>
</dbReference>
<evidence type="ECO:0008006" key="6">
    <source>
        <dbReference type="Google" id="ProtNLM"/>
    </source>
</evidence>
<dbReference type="InterPro" id="IPR011990">
    <property type="entry name" value="TPR-like_helical_dom_sf"/>
</dbReference>
<proteinExistence type="predicted"/>
<dbReference type="SMART" id="SM00028">
    <property type="entry name" value="TPR"/>
    <property type="match status" value="3"/>
</dbReference>
<sequence>MNYFNEGNKLYNIQDYERAINCYKKSASQKLNEACSYYNCGVCFIKLKNYNAAITMLNKAISIKRESKYYFNLGYCYVMKECLDSALRHFNLAWSMDPNDKDCEKAIDLIISKFHKKAT</sequence>
<dbReference type="KEGG" id="csr:Cspa_c41770"/>
<dbReference type="PANTHER" id="PTHR45831:SF2">
    <property type="entry name" value="LD24721P"/>
    <property type="match status" value="1"/>
</dbReference>
<feature type="repeat" description="TPR" evidence="3">
    <location>
        <begin position="67"/>
        <end position="100"/>
    </location>
</feature>
<evidence type="ECO:0000256" key="3">
    <source>
        <dbReference type="PROSITE-ProRule" id="PRU00339"/>
    </source>
</evidence>
<evidence type="ECO:0000313" key="4">
    <source>
        <dbReference type="EMBL" id="AGF57930.1"/>
    </source>
</evidence>
<dbReference type="GO" id="GO:0060090">
    <property type="term" value="F:molecular adaptor activity"/>
    <property type="evidence" value="ECO:0007669"/>
    <property type="project" value="TreeGrafter"/>
</dbReference>